<keyword evidence="2" id="KW-1185">Reference proteome</keyword>
<evidence type="ECO:0000313" key="2">
    <source>
        <dbReference type="Proteomes" id="UP001519460"/>
    </source>
</evidence>
<gene>
    <name evidence="1" type="ORF">BaRGS_00014489</name>
</gene>
<dbReference type="AlphaFoldDB" id="A0ABD0L474"/>
<evidence type="ECO:0008006" key="3">
    <source>
        <dbReference type="Google" id="ProtNLM"/>
    </source>
</evidence>
<accession>A0ABD0L474</accession>
<proteinExistence type="predicted"/>
<comment type="caution">
    <text evidence="1">The sequence shown here is derived from an EMBL/GenBank/DDBJ whole genome shotgun (WGS) entry which is preliminary data.</text>
</comment>
<protein>
    <recommendedName>
        <fullName evidence="3">Ribosomal protein L20</fullName>
    </recommendedName>
</protein>
<name>A0ABD0L474_9CAEN</name>
<reference evidence="1 2" key="1">
    <citation type="journal article" date="2023" name="Sci. Data">
        <title>Genome assembly of the Korean intertidal mud-creeper Batillaria attramentaria.</title>
        <authorList>
            <person name="Patra A.K."/>
            <person name="Ho P.T."/>
            <person name="Jun S."/>
            <person name="Lee S.J."/>
            <person name="Kim Y."/>
            <person name="Won Y.J."/>
        </authorList>
    </citation>
    <scope>NUCLEOTIDE SEQUENCE [LARGE SCALE GENOMIC DNA]</scope>
    <source>
        <strain evidence="1">Wonlab-2016</strain>
    </source>
</reference>
<dbReference type="Proteomes" id="UP001519460">
    <property type="component" value="Unassembled WGS sequence"/>
</dbReference>
<sequence>MAAPRRSNNRRRRASGTRMIQVSMRQLLTASLSGWSKRVGFTKNPIRRLKSYRRQNYRPRVWLQARTLNGRRDENIALLGRNRLNVQRRSNIRRNKRGTLYAWR</sequence>
<evidence type="ECO:0000313" key="1">
    <source>
        <dbReference type="EMBL" id="KAK7494207.1"/>
    </source>
</evidence>
<dbReference type="EMBL" id="JACVVK020000085">
    <property type="protein sequence ID" value="KAK7494207.1"/>
    <property type="molecule type" value="Genomic_DNA"/>
</dbReference>
<organism evidence="1 2">
    <name type="scientific">Batillaria attramentaria</name>
    <dbReference type="NCBI Taxonomy" id="370345"/>
    <lineage>
        <taxon>Eukaryota</taxon>
        <taxon>Metazoa</taxon>
        <taxon>Spiralia</taxon>
        <taxon>Lophotrochozoa</taxon>
        <taxon>Mollusca</taxon>
        <taxon>Gastropoda</taxon>
        <taxon>Caenogastropoda</taxon>
        <taxon>Sorbeoconcha</taxon>
        <taxon>Cerithioidea</taxon>
        <taxon>Batillariidae</taxon>
        <taxon>Batillaria</taxon>
    </lineage>
</organism>